<evidence type="ECO:0000256" key="1">
    <source>
        <dbReference type="ARBA" id="ARBA00022602"/>
    </source>
</evidence>
<protein>
    <submittedName>
        <fullName evidence="6">UbiX family flavin prenyltransferase</fullName>
    </submittedName>
</protein>
<dbReference type="InterPro" id="IPR003382">
    <property type="entry name" value="Flavoprotein"/>
</dbReference>
<comment type="caution">
    <text evidence="6">The sequence shown here is derived from an EMBL/GenBank/DDBJ whole genome shotgun (WGS) entry which is preliminary data.</text>
</comment>
<keyword evidence="7" id="KW-1185">Reference proteome</keyword>
<keyword evidence="3" id="KW-0288">FMN</keyword>
<keyword evidence="2" id="KW-0285">Flavoprotein</keyword>
<dbReference type="SUPFAM" id="SSF52507">
    <property type="entry name" value="Homo-oligomeric flavin-containing Cys decarboxylases, HFCD"/>
    <property type="match status" value="1"/>
</dbReference>
<sequence>MPEQRRMLLAVTGAGGTRLAGRLLAALAGDSRVGHVDLMISANGRKLIAHEHAAAENADPVELMLGGPSEKVTLWDPEIDAAGPPSSGSYRCWGMIVLPCALGAAARIAQGAANTLIERAADVCLKERRPLILCVRETPLNLIHLRNMVQLTEAGAVVYPMIPTYYNVPQSIEQMDEEFVARLLGFAGLDQTDYYEWTGAAGSAASRDRARIGNGATS</sequence>
<evidence type="ECO:0000313" key="7">
    <source>
        <dbReference type="Proteomes" id="UP000306628"/>
    </source>
</evidence>
<dbReference type="Proteomes" id="UP000306628">
    <property type="component" value="Unassembled WGS sequence"/>
</dbReference>
<evidence type="ECO:0000313" key="6">
    <source>
        <dbReference type="EMBL" id="TMR34160.1"/>
    </source>
</evidence>
<accession>A0A5S4H5L3</accession>
<evidence type="ECO:0000259" key="5">
    <source>
        <dbReference type="Pfam" id="PF02441"/>
    </source>
</evidence>
<evidence type="ECO:0000256" key="3">
    <source>
        <dbReference type="ARBA" id="ARBA00022643"/>
    </source>
</evidence>
<dbReference type="InterPro" id="IPR036551">
    <property type="entry name" value="Flavin_trans-like"/>
</dbReference>
<dbReference type="Pfam" id="PF02441">
    <property type="entry name" value="Flavoprotein"/>
    <property type="match status" value="1"/>
</dbReference>
<dbReference type="AlphaFoldDB" id="A0A5S4H5L3"/>
<dbReference type="NCBIfam" id="TIGR00421">
    <property type="entry name" value="ubiX_pad"/>
    <property type="match status" value="1"/>
</dbReference>
<evidence type="ECO:0000256" key="2">
    <source>
        <dbReference type="ARBA" id="ARBA00022630"/>
    </source>
</evidence>
<dbReference type="RefSeq" id="WP_138690841.1">
    <property type="nucleotide sequence ID" value="NZ_JBHSAZ010000107.1"/>
</dbReference>
<dbReference type="InterPro" id="IPR004507">
    <property type="entry name" value="UbiX-like"/>
</dbReference>
<reference evidence="6 7" key="1">
    <citation type="submission" date="2019-05" db="EMBL/GenBank/DDBJ databases">
        <title>Draft genome sequence of Nonomuraea zeae DSM 100528.</title>
        <authorList>
            <person name="Saricaoglu S."/>
            <person name="Isik K."/>
        </authorList>
    </citation>
    <scope>NUCLEOTIDE SEQUENCE [LARGE SCALE GENOMIC DNA]</scope>
    <source>
        <strain evidence="6 7">DSM 100528</strain>
    </source>
</reference>
<dbReference type="EMBL" id="VCKX01000048">
    <property type="protein sequence ID" value="TMR34160.1"/>
    <property type="molecule type" value="Genomic_DNA"/>
</dbReference>
<feature type="domain" description="Flavoprotein" evidence="5">
    <location>
        <begin position="6"/>
        <end position="177"/>
    </location>
</feature>
<dbReference type="GO" id="GO:0004659">
    <property type="term" value="F:prenyltransferase activity"/>
    <property type="evidence" value="ECO:0007669"/>
    <property type="project" value="UniProtKB-KW"/>
</dbReference>
<dbReference type="OrthoDB" id="9781577at2"/>
<keyword evidence="1" id="KW-0637">Prenyltransferase</keyword>
<organism evidence="6 7">
    <name type="scientific">Nonomuraea zeae</name>
    <dbReference type="NCBI Taxonomy" id="1642303"/>
    <lineage>
        <taxon>Bacteria</taxon>
        <taxon>Bacillati</taxon>
        <taxon>Actinomycetota</taxon>
        <taxon>Actinomycetes</taxon>
        <taxon>Streptosporangiales</taxon>
        <taxon>Streptosporangiaceae</taxon>
        <taxon>Nonomuraea</taxon>
    </lineage>
</organism>
<keyword evidence="4 6" id="KW-0808">Transferase</keyword>
<proteinExistence type="predicted"/>
<gene>
    <name evidence="6" type="ORF">ETD85_17820</name>
</gene>
<dbReference type="Gene3D" id="3.40.50.1950">
    <property type="entry name" value="Flavin prenyltransferase-like"/>
    <property type="match status" value="1"/>
</dbReference>
<evidence type="ECO:0000256" key="4">
    <source>
        <dbReference type="ARBA" id="ARBA00022679"/>
    </source>
</evidence>
<name>A0A5S4H5L3_9ACTN</name>